<dbReference type="CDD" id="cd00190">
    <property type="entry name" value="Tryp_SPc"/>
    <property type="match status" value="1"/>
</dbReference>
<dbReference type="PRINTS" id="PR00722">
    <property type="entry name" value="CHYMOTRYPSIN"/>
</dbReference>
<name>A0A182UUK5_ANOME</name>
<evidence type="ECO:0000256" key="3">
    <source>
        <dbReference type="ARBA" id="ARBA00022825"/>
    </source>
</evidence>
<dbReference type="GO" id="GO:0016020">
    <property type="term" value="C:membrane"/>
    <property type="evidence" value="ECO:0007669"/>
    <property type="project" value="UniProtKB-SubCell"/>
</dbReference>
<keyword evidence="4" id="KW-1015">Disulfide bond</keyword>
<dbReference type="PROSITE" id="PS00135">
    <property type="entry name" value="TRYPSIN_SER"/>
    <property type="match status" value="1"/>
</dbReference>
<dbReference type="PANTHER" id="PTHR24264:SF54">
    <property type="entry name" value="PEPTIDASE S1 DOMAIN-CONTAINING PROTEIN"/>
    <property type="match status" value="1"/>
</dbReference>
<evidence type="ECO:0000313" key="9">
    <source>
        <dbReference type="EnsemblMetazoa" id="AMEM003917-PA"/>
    </source>
</evidence>
<evidence type="ECO:0000256" key="5">
    <source>
        <dbReference type="ARBA" id="ARBA00024195"/>
    </source>
</evidence>
<keyword evidence="3 6" id="KW-0720">Serine protease</keyword>
<dbReference type="InterPro" id="IPR009003">
    <property type="entry name" value="Peptidase_S1_PA"/>
</dbReference>
<protein>
    <recommendedName>
        <fullName evidence="8">Peptidase S1 domain-containing protein</fullName>
    </recommendedName>
</protein>
<dbReference type="EnsemblMetazoa" id="AMEM003917-RA">
    <property type="protein sequence ID" value="AMEM003917-PA"/>
    <property type="gene ID" value="AMEM003917"/>
</dbReference>
<dbReference type="Proteomes" id="UP000075903">
    <property type="component" value="Unassembled WGS sequence"/>
</dbReference>
<dbReference type="Gene3D" id="2.40.10.10">
    <property type="entry name" value="Trypsin-like serine proteases"/>
    <property type="match status" value="1"/>
</dbReference>
<dbReference type="Pfam" id="PF00089">
    <property type="entry name" value="Trypsin"/>
    <property type="match status" value="1"/>
</dbReference>
<dbReference type="InterPro" id="IPR043504">
    <property type="entry name" value="Peptidase_S1_PA_chymotrypsin"/>
</dbReference>
<keyword evidence="10" id="KW-1185">Reference proteome</keyword>
<dbReference type="VEuPathDB" id="VectorBase:AMEM003917"/>
<keyword evidence="2 6" id="KW-0378">Hydrolase</keyword>
<feature type="domain" description="Peptidase S1" evidence="8">
    <location>
        <begin position="378"/>
        <end position="619"/>
    </location>
</feature>
<dbReference type="AlphaFoldDB" id="A0A182UUK5"/>
<evidence type="ECO:0000259" key="8">
    <source>
        <dbReference type="PROSITE" id="PS50240"/>
    </source>
</evidence>
<dbReference type="STRING" id="30066.A0A182UUK5"/>
<evidence type="ECO:0000313" key="10">
    <source>
        <dbReference type="Proteomes" id="UP000075903"/>
    </source>
</evidence>
<dbReference type="SMART" id="SM00020">
    <property type="entry name" value="Tryp_SPc"/>
    <property type="match status" value="1"/>
</dbReference>
<dbReference type="InterPro" id="IPR033116">
    <property type="entry name" value="TRYPSIN_SER"/>
</dbReference>
<dbReference type="PANTHER" id="PTHR24264">
    <property type="entry name" value="TRYPSIN-RELATED"/>
    <property type="match status" value="1"/>
</dbReference>
<evidence type="ECO:0000256" key="6">
    <source>
        <dbReference type="RuleBase" id="RU363034"/>
    </source>
</evidence>
<organism evidence="9 10">
    <name type="scientific">Anopheles merus</name>
    <name type="common">Mosquito</name>
    <dbReference type="NCBI Taxonomy" id="30066"/>
    <lineage>
        <taxon>Eukaryota</taxon>
        <taxon>Metazoa</taxon>
        <taxon>Ecdysozoa</taxon>
        <taxon>Arthropoda</taxon>
        <taxon>Hexapoda</taxon>
        <taxon>Insecta</taxon>
        <taxon>Pterygota</taxon>
        <taxon>Neoptera</taxon>
        <taxon>Endopterygota</taxon>
        <taxon>Diptera</taxon>
        <taxon>Nematocera</taxon>
        <taxon>Culicoidea</taxon>
        <taxon>Culicidae</taxon>
        <taxon>Anophelinae</taxon>
        <taxon>Anopheles</taxon>
    </lineage>
</organism>
<dbReference type="PROSITE" id="PS00134">
    <property type="entry name" value="TRYPSIN_HIS"/>
    <property type="match status" value="1"/>
</dbReference>
<dbReference type="InterPro" id="IPR050127">
    <property type="entry name" value="Serine_Proteases_S1"/>
</dbReference>
<sequence>MHRLVPPRDDKSAASVQSKCAYRCAWCKGAKGESVDFVITRARARSCNGVWATITRSKSIMHLLDNMWQRMSILRRTGDHRLRSTLACHMLLVVLILLMETAGGQSGPSPQQEQDILILDALGKRQTFNNEDYGQNSIIELLGRMIPQTCRHKGRKFECGLSLSCVLGGGKPLDLCSGGMIWSCCIDRDFAPESDPEHGAVHNAMSGSPSSHQNRPQTTQTTSLFSVGGSGGGGSFNAPPLYHGHHQVNPHQHLPSPHQHHATGAPPPEWGFDGNHLGSGSSPFSPAKPQPPLHGGHSARPPSSPPAPPSSHFGPIDDSDHDRPYSFASRPTVLYGGPSGSGGQLRPPSAVFGYPPQEDDGYGIENGCGELYTRTNRIVGGHSSGFGTHPWQAALIKSGFLTKKLSCGGALISNRWVVTAAHCVATTPNSNLKVRLGEWDVRDQEERLTHEEYSIERKEVHPNYSPSDFRNDIALVKLDRKVVFRQHILPVCLPPKSVKLVGKMATVAGWGRTRHGQSTVPSVLQEVDVEVIPNERCQRWFRAAGRRETIHDVFLCAGYKEGGRDSCQGDSGGPLTLSIEGRKTLIGLVSWGIGCGREHLPGVYTNIQKFVPWIEKVMGKEY</sequence>
<feature type="region of interest" description="Disordered" evidence="7">
    <location>
        <begin position="196"/>
        <end position="348"/>
    </location>
</feature>
<feature type="compositionally biased region" description="Polar residues" evidence="7">
    <location>
        <begin position="205"/>
        <end position="225"/>
    </location>
</feature>
<proteinExistence type="inferred from homology"/>
<reference evidence="9" key="1">
    <citation type="submission" date="2020-05" db="UniProtKB">
        <authorList>
            <consortium name="EnsemblMetazoa"/>
        </authorList>
    </citation>
    <scope>IDENTIFICATION</scope>
    <source>
        <strain evidence="9">MAF</strain>
    </source>
</reference>
<keyword evidence="1 6" id="KW-0645">Protease</keyword>
<dbReference type="SUPFAM" id="SSF50494">
    <property type="entry name" value="Trypsin-like serine proteases"/>
    <property type="match status" value="1"/>
</dbReference>
<dbReference type="GO" id="GO:0004252">
    <property type="term" value="F:serine-type endopeptidase activity"/>
    <property type="evidence" value="ECO:0007669"/>
    <property type="project" value="InterPro"/>
</dbReference>
<evidence type="ECO:0000256" key="2">
    <source>
        <dbReference type="ARBA" id="ARBA00022801"/>
    </source>
</evidence>
<dbReference type="PROSITE" id="PS50240">
    <property type="entry name" value="TRYPSIN_DOM"/>
    <property type="match status" value="1"/>
</dbReference>
<evidence type="ECO:0000256" key="7">
    <source>
        <dbReference type="SAM" id="MobiDB-lite"/>
    </source>
</evidence>
<evidence type="ECO:0000256" key="1">
    <source>
        <dbReference type="ARBA" id="ARBA00022670"/>
    </source>
</evidence>
<dbReference type="InterPro" id="IPR001314">
    <property type="entry name" value="Peptidase_S1A"/>
</dbReference>
<dbReference type="InterPro" id="IPR001254">
    <property type="entry name" value="Trypsin_dom"/>
</dbReference>
<dbReference type="VEuPathDB" id="VectorBase:AMEM21_015881"/>
<dbReference type="GO" id="GO:0006508">
    <property type="term" value="P:proteolysis"/>
    <property type="evidence" value="ECO:0007669"/>
    <property type="project" value="UniProtKB-KW"/>
</dbReference>
<comment type="similarity">
    <text evidence="5">Belongs to the peptidase S1 family. CLIP subfamily.</text>
</comment>
<dbReference type="InterPro" id="IPR018114">
    <property type="entry name" value="TRYPSIN_HIS"/>
</dbReference>
<accession>A0A182UUK5</accession>
<evidence type="ECO:0000256" key="4">
    <source>
        <dbReference type="ARBA" id="ARBA00023157"/>
    </source>
</evidence>
<dbReference type="GO" id="GO:0005615">
    <property type="term" value="C:extracellular space"/>
    <property type="evidence" value="ECO:0007669"/>
    <property type="project" value="TreeGrafter"/>
</dbReference>